<evidence type="ECO:0000313" key="2">
    <source>
        <dbReference type="EMBL" id="OWF40192.1"/>
    </source>
</evidence>
<accession>A0A210PUQ8</accession>
<dbReference type="InterPro" id="IPR006461">
    <property type="entry name" value="PLAC_motif_containing"/>
</dbReference>
<organism evidence="2 3">
    <name type="scientific">Mizuhopecten yessoensis</name>
    <name type="common">Japanese scallop</name>
    <name type="synonym">Patinopecten yessoensis</name>
    <dbReference type="NCBI Taxonomy" id="6573"/>
    <lineage>
        <taxon>Eukaryota</taxon>
        <taxon>Metazoa</taxon>
        <taxon>Spiralia</taxon>
        <taxon>Lophotrochozoa</taxon>
        <taxon>Mollusca</taxon>
        <taxon>Bivalvia</taxon>
        <taxon>Autobranchia</taxon>
        <taxon>Pteriomorphia</taxon>
        <taxon>Pectinida</taxon>
        <taxon>Pectinoidea</taxon>
        <taxon>Pectinidae</taxon>
        <taxon>Mizuhopecten</taxon>
    </lineage>
</organism>
<reference evidence="2 3" key="1">
    <citation type="journal article" date="2017" name="Nat. Ecol. Evol.">
        <title>Scallop genome provides insights into evolution of bilaterian karyotype and development.</title>
        <authorList>
            <person name="Wang S."/>
            <person name="Zhang J."/>
            <person name="Jiao W."/>
            <person name="Li J."/>
            <person name="Xun X."/>
            <person name="Sun Y."/>
            <person name="Guo X."/>
            <person name="Huan P."/>
            <person name="Dong B."/>
            <person name="Zhang L."/>
            <person name="Hu X."/>
            <person name="Sun X."/>
            <person name="Wang J."/>
            <person name="Zhao C."/>
            <person name="Wang Y."/>
            <person name="Wang D."/>
            <person name="Huang X."/>
            <person name="Wang R."/>
            <person name="Lv J."/>
            <person name="Li Y."/>
            <person name="Zhang Z."/>
            <person name="Liu B."/>
            <person name="Lu W."/>
            <person name="Hui Y."/>
            <person name="Liang J."/>
            <person name="Zhou Z."/>
            <person name="Hou R."/>
            <person name="Li X."/>
            <person name="Liu Y."/>
            <person name="Li H."/>
            <person name="Ning X."/>
            <person name="Lin Y."/>
            <person name="Zhao L."/>
            <person name="Xing Q."/>
            <person name="Dou J."/>
            <person name="Li Y."/>
            <person name="Mao J."/>
            <person name="Guo H."/>
            <person name="Dou H."/>
            <person name="Li T."/>
            <person name="Mu C."/>
            <person name="Jiang W."/>
            <person name="Fu Q."/>
            <person name="Fu X."/>
            <person name="Miao Y."/>
            <person name="Liu J."/>
            <person name="Yu Q."/>
            <person name="Li R."/>
            <person name="Liao H."/>
            <person name="Li X."/>
            <person name="Kong Y."/>
            <person name="Jiang Z."/>
            <person name="Chourrout D."/>
            <person name="Li R."/>
            <person name="Bao Z."/>
        </authorList>
    </citation>
    <scope>NUCLEOTIDE SEQUENCE [LARGE SCALE GENOMIC DNA]</scope>
    <source>
        <strain evidence="2 3">PY_sf001</strain>
    </source>
</reference>
<dbReference type="Proteomes" id="UP000242188">
    <property type="component" value="Unassembled WGS sequence"/>
</dbReference>
<dbReference type="Pfam" id="PF04749">
    <property type="entry name" value="PLAC8"/>
    <property type="match status" value="1"/>
</dbReference>
<gene>
    <name evidence="2" type="ORF">KP79_PYT17835</name>
</gene>
<sequence>MNMDPMSGQAVTMPPQMATSVTNIVVTTQPQTNGLMVTGLTGHRHWSTGLFGCFDDIPSCLLTCFCMPCMECKTASRIGECCCMPYCVMGGSLAMRTKIRTVGGIQGSVSNDSMTLCCCGPCATCQMDRELTNMGVL</sequence>
<name>A0A210PUQ8_MIZYE</name>
<dbReference type="PANTHER" id="PTHR15907">
    <property type="entry name" value="DUF614 FAMILY PROTEIN-RELATED"/>
    <property type="match status" value="1"/>
</dbReference>
<comment type="similarity">
    <text evidence="1">Belongs to the cornifelin family.</text>
</comment>
<proteinExistence type="inferred from homology"/>
<dbReference type="EMBL" id="NEDP02005481">
    <property type="protein sequence ID" value="OWF40192.1"/>
    <property type="molecule type" value="Genomic_DNA"/>
</dbReference>
<evidence type="ECO:0000313" key="3">
    <source>
        <dbReference type="Proteomes" id="UP000242188"/>
    </source>
</evidence>
<dbReference type="OrthoDB" id="1045822at2759"/>
<dbReference type="AlphaFoldDB" id="A0A210PUQ8"/>
<evidence type="ECO:0000256" key="1">
    <source>
        <dbReference type="ARBA" id="ARBA00009024"/>
    </source>
</evidence>
<protein>
    <submittedName>
        <fullName evidence="2">Cornifelin</fullName>
    </submittedName>
</protein>
<comment type="caution">
    <text evidence="2">The sequence shown here is derived from an EMBL/GenBank/DDBJ whole genome shotgun (WGS) entry which is preliminary data.</text>
</comment>
<dbReference type="NCBIfam" id="TIGR01571">
    <property type="entry name" value="A_thal_Cys_rich"/>
    <property type="match status" value="1"/>
</dbReference>
<keyword evidence="3" id="KW-1185">Reference proteome</keyword>